<comment type="caution">
    <text evidence="1">The sequence shown here is derived from an EMBL/GenBank/DDBJ whole genome shotgun (WGS) entry which is preliminary data.</text>
</comment>
<organism evidence="1 2">
    <name type="scientific">Eumeta variegata</name>
    <name type="common">Bagworm moth</name>
    <name type="synonym">Eumeta japonica</name>
    <dbReference type="NCBI Taxonomy" id="151549"/>
    <lineage>
        <taxon>Eukaryota</taxon>
        <taxon>Metazoa</taxon>
        <taxon>Ecdysozoa</taxon>
        <taxon>Arthropoda</taxon>
        <taxon>Hexapoda</taxon>
        <taxon>Insecta</taxon>
        <taxon>Pterygota</taxon>
        <taxon>Neoptera</taxon>
        <taxon>Endopterygota</taxon>
        <taxon>Lepidoptera</taxon>
        <taxon>Glossata</taxon>
        <taxon>Ditrysia</taxon>
        <taxon>Tineoidea</taxon>
        <taxon>Psychidae</taxon>
        <taxon>Oiketicinae</taxon>
        <taxon>Eumeta</taxon>
    </lineage>
</organism>
<accession>A0A4C1V8K4</accession>
<sequence length="166" mass="18570">MAEKKIESRINDVMMRSVRSMCGVSLKDRGRNSDVRERCGLKEDVATRVERGVLRRSGVWRGRMKADRQHESMGRIYPISPLTVGNALVTPLELCVSMGGSDHLLTFDSHARLFFGNTIKRSAVRICLMHLFACVRGSSSHLSTEERLPTISLQIVGFEPWLVGGP</sequence>
<gene>
    <name evidence="1" type="ORF">EVAR_18326_1</name>
</gene>
<keyword evidence="2" id="KW-1185">Reference proteome</keyword>
<evidence type="ECO:0000313" key="1">
    <source>
        <dbReference type="EMBL" id="GBP35201.1"/>
    </source>
</evidence>
<evidence type="ECO:0000313" key="2">
    <source>
        <dbReference type="Proteomes" id="UP000299102"/>
    </source>
</evidence>
<name>A0A4C1V8K4_EUMVA</name>
<protein>
    <submittedName>
        <fullName evidence="1">Uncharacterized protein</fullName>
    </submittedName>
</protein>
<dbReference type="Proteomes" id="UP000299102">
    <property type="component" value="Unassembled WGS sequence"/>
</dbReference>
<dbReference type="AlphaFoldDB" id="A0A4C1V8K4"/>
<dbReference type="OrthoDB" id="425681at2759"/>
<reference evidence="1 2" key="1">
    <citation type="journal article" date="2019" name="Commun. Biol.">
        <title>The bagworm genome reveals a unique fibroin gene that provides high tensile strength.</title>
        <authorList>
            <person name="Kono N."/>
            <person name="Nakamura H."/>
            <person name="Ohtoshi R."/>
            <person name="Tomita M."/>
            <person name="Numata K."/>
            <person name="Arakawa K."/>
        </authorList>
    </citation>
    <scope>NUCLEOTIDE SEQUENCE [LARGE SCALE GENOMIC DNA]</scope>
</reference>
<dbReference type="EMBL" id="BGZK01000300">
    <property type="protein sequence ID" value="GBP35201.1"/>
    <property type="molecule type" value="Genomic_DNA"/>
</dbReference>
<proteinExistence type="predicted"/>